<dbReference type="EMBL" id="CAFBNR010000056">
    <property type="protein sequence ID" value="CAB4965698.1"/>
    <property type="molecule type" value="Genomic_DNA"/>
</dbReference>
<comment type="subcellular location">
    <subcellularLocation>
        <location evidence="1">Periplasm</location>
    </subcellularLocation>
</comment>
<evidence type="ECO:0000313" key="5">
    <source>
        <dbReference type="EMBL" id="CAB4906593.1"/>
    </source>
</evidence>
<dbReference type="GO" id="GO:0015846">
    <property type="term" value="P:polyamine transport"/>
    <property type="evidence" value="ECO:0007669"/>
    <property type="project" value="InterPro"/>
</dbReference>
<accession>A0A6J7LB35</accession>
<dbReference type="AlphaFoldDB" id="A0A6J7LB35"/>
<evidence type="ECO:0000256" key="1">
    <source>
        <dbReference type="ARBA" id="ARBA00004418"/>
    </source>
</evidence>
<dbReference type="GO" id="GO:0042597">
    <property type="term" value="C:periplasmic space"/>
    <property type="evidence" value="ECO:0007669"/>
    <property type="project" value="UniProtKB-SubCell"/>
</dbReference>
<keyword evidence="4" id="KW-0574">Periplasm</keyword>
<keyword evidence="3" id="KW-0732">Signal</keyword>
<evidence type="ECO:0000256" key="3">
    <source>
        <dbReference type="ARBA" id="ARBA00022729"/>
    </source>
</evidence>
<dbReference type="PROSITE" id="PS51257">
    <property type="entry name" value="PROKAR_LIPOPROTEIN"/>
    <property type="match status" value="1"/>
</dbReference>
<proteinExistence type="predicted"/>
<dbReference type="EMBL" id="CAFBMJ010000077">
    <property type="protein sequence ID" value="CAB4906593.1"/>
    <property type="molecule type" value="Genomic_DNA"/>
</dbReference>
<evidence type="ECO:0000256" key="2">
    <source>
        <dbReference type="ARBA" id="ARBA00022448"/>
    </source>
</evidence>
<protein>
    <submittedName>
        <fullName evidence="6">Unannotated protein</fullName>
    </submittedName>
</protein>
<dbReference type="GO" id="GO:0019808">
    <property type="term" value="F:polyamine binding"/>
    <property type="evidence" value="ECO:0007669"/>
    <property type="project" value="InterPro"/>
</dbReference>
<name>A0A6J7LB35_9ZZZZ</name>
<gene>
    <name evidence="5" type="ORF">UFOPK3573_00955</name>
    <name evidence="6" type="ORF">UFOPK3879_01100</name>
</gene>
<evidence type="ECO:0000313" key="6">
    <source>
        <dbReference type="EMBL" id="CAB4965698.1"/>
    </source>
</evidence>
<dbReference type="Gene3D" id="3.40.190.10">
    <property type="entry name" value="Periplasmic binding protein-like II"/>
    <property type="match status" value="2"/>
</dbReference>
<dbReference type="Pfam" id="PF13416">
    <property type="entry name" value="SBP_bac_8"/>
    <property type="match status" value="1"/>
</dbReference>
<evidence type="ECO:0000256" key="4">
    <source>
        <dbReference type="ARBA" id="ARBA00022764"/>
    </source>
</evidence>
<dbReference type="CDD" id="cd13590">
    <property type="entry name" value="PBP2_PotD_PotF_like"/>
    <property type="match status" value="1"/>
</dbReference>
<keyword evidence="2" id="KW-0813">Transport</keyword>
<dbReference type="InterPro" id="IPR006059">
    <property type="entry name" value="SBP"/>
</dbReference>
<sequence>MLRRDFLRNLVITTGGLVVAPSILSACGTSATSSGELVIGTPTNPTKLPANGEAIADGLAEEKGTLEILNWADYTNPEVIADFEKLFGVTIKTSIYDTEESAIAKLRNGTFKPDLIIGLTDTALARLSAAKLLQPINKSYIPHFTNLIGGLQSPYYDVDSQYTVAHVIYANGIAYRTDRIDSSVFASGNGYDVMWDSAYKGKLAVLDSYRDTISLAMFQAGKNDVNTSDADVLSAAQENLIRLRDATNPKVDILSYQELPAGNRDIAFTWSGDILTALGYLPEGTPAESLGFWYPEQTITANDFLCIPKDSKAPVLAHKFIDYLLDTDVALKNQTYVGYQPALSTITVETLLSSGTIPETLKDSLVTPEKYDSGQRLVSLSPDADALWLDAWAAFTAG</sequence>
<dbReference type="PANTHER" id="PTHR30222:SF17">
    <property type="entry name" value="SPERMIDINE_PUTRESCINE-BINDING PERIPLASMIC PROTEIN"/>
    <property type="match status" value="1"/>
</dbReference>
<organism evidence="6">
    <name type="scientific">freshwater metagenome</name>
    <dbReference type="NCBI Taxonomy" id="449393"/>
    <lineage>
        <taxon>unclassified sequences</taxon>
        <taxon>metagenomes</taxon>
        <taxon>ecological metagenomes</taxon>
    </lineage>
</organism>
<dbReference type="SUPFAM" id="SSF53850">
    <property type="entry name" value="Periplasmic binding protein-like II"/>
    <property type="match status" value="1"/>
</dbReference>
<dbReference type="InterPro" id="IPR001188">
    <property type="entry name" value="Sperm_putr-bd"/>
</dbReference>
<dbReference type="PRINTS" id="PR00909">
    <property type="entry name" value="SPERMDNBNDNG"/>
</dbReference>
<dbReference type="PANTHER" id="PTHR30222">
    <property type="entry name" value="SPERMIDINE/PUTRESCINE-BINDING PERIPLASMIC PROTEIN"/>
    <property type="match status" value="1"/>
</dbReference>
<reference evidence="6" key="1">
    <citation type="submission" date="2020-05" db="EMBL/GenBank/DDBJ databases">
        <authorList>
            <person name="Chiriac C."/>
            <person name="Salcher M."/>
            <person name="Ghai R."/>
            <person name="Kavagutti S V."/>
        </authorList>
    </citation>
    <scope>NUCLEOTIDE SEQUENCE</scope>
</reference>